<feature type="transmembrane region" description="Helical" evidence="6">
    <location>
        <begin position="561"/>
        <end position="586"/>
    </location>
</feature>
<dbReference type="FunFam" id="1.20.1070.10:FF:000590">
    <property type="entry name" value="Adhesion G-protein coupled receptor D1"/>
    <property type="match status" value="1"/>
</dbReference>
<dbReference type="eggNOG" id="KOG4193">
    <property type="taxonomic scope" value="Eukaryota"/>
</dbReference>
<evidence type="ECO:0000256" key="1">
    <source>
        <dbReference type="ARBA" id="ARBA00004141"/>
    </source>
</evidence>
<dbReference type="STRING" id="10228.B3S6R4"/>
<dbReference type="EMBL" id="DS985252">
    <property type="protein sequence ID" value="EDV21806.1"/>
    <property type="molecule type" value="Genomic_DNA"/>
</dbReference>
<dbReference type="CDD" id="cd15040">
    <property type="entry name" value="7tmB2_Adhesion"/>
    <property type="match status" value="1"/>
</dbReference>
<feature type="domain" description="G-protein coupled receptors family 2 profile 1" evidence="7">
    <location>
        <begin position="202"/>
        <end position="284"/>
    </location>
</feature>
<dbReference type="GO" id="GO:0005886">
    <property type="term" value="C:plasma membrane"/>
    <property type="evidence" value="ECO:0000318"/>
    <property type="project" value="GO_Central"/>
</dbReference>
<dbReference type="PROSITE" id="PS00650">
    <property type="entry name" value="G_PROTEIN_RECEP_F2_2"/>
    <property type="match status" value="1"/>
</dbReference>
<gene>
    <name evidence="9" type="ORF">TRIADDRAFT_64227</name>
</gene>
<evidence type="ECO:0000256" key="3">
    <source>
        <dbReference type="ARBA" id="ARBA00022729"/>
    </source>
</evidence>
<dbReference type="OMA" id="NSECRID"/>
<evidence type="ECO:0000256" key="5">
    <source>
        <dbReference type="ARBA" id="ARBA00023136"/>
    </source>
</evidence>
<sequence length="808" mass="89632">MISLQTAPTICQEVIAGVSFRYVAIRPLTTPKTLTKSCRSLQNFSSNSAEYTGSVSIRCKPGCVFVHSELDLCKCQSIPITAVKTDLEKLRSGATNATQIADLLNHLRTLNSKVRLFGLLKPKINGPKLSYDDAIQALKYGLQSLAASGAVNQKSSDNIASCIIEIGNVIPATNTCNSSDAATVAMMVNDATSKLGGRKAVCCQDGSSNTNSCPPGYEASPCKSIQEDSVIWPSTPSGGVAKLSKCKTTFSPHPVVGNLTRTCKKDSDGIFSNWENVDRCACQSIHINSIQERLSRKFAKNYTLAYLNQLASFLYEKWDVVPNRPRPISVLGQIFNIQKRRQLSDATYAAYMNVTACLLNTANALIINTLNGNSECRIDEVQRRHLRILFYQLASNLKSPSFVNQRLGSQEEFTNVNYDTSSVYNEIIQNINYNCVVVGAVVPPAFLNDTILYNVLGIDVIGIGSNTVAPTENITYIGNNTNITNTSFPPSQPIDVHAPILSIITIVGLSFSTVCLVLLVACLIFLRLPRTRKWYIHGNLIAAVISSNVIFLFGADRRYVANNVACTAIAVILHYLFTAVFTWQLAEGVHLYRLLVTIFIKSGRLWIVIYTVIGWIVPAVIVGITAGVAPHAYGGVDACFLTSNFIWFFLGPMAFVVTINVVIFCILIYIIHKKSNFTNKVSNQELNKRQVLKNDLRRAFALLPLLGICWIFIFFVQLRHPIPRYLFTILLSFQGVFVFVFHCIFDQQIMEALRNRNFRFCGSSKRYTSSNSAKKNINSPSLGRSRGMERILTHTVIEYYTIYDMLNL</sequence>
<keyword evidence="10" id="KW-1185">Reference proteome</keyword>
<feature type="transmembrane region" description="Helical" evidence="6">
    <location>
        <begin position="500"/>
        <end position="526"/>
    </location>
</feature>
<dbReference type="InParanoid" id="B3S6R4"/>
<evidence type="ECO:0000259" key="8">
    <source>
        <dbReference type="PROSITE" id="PS50261"/>
    </source>
</evidence>
<dbReference type="GO" id="GO:0007166">
    <property type="term" value="P:cell surface receptor signaling pathway"/>
    <property type="evidence" value="ECO:0007669"/>
    <property type="project" value="InterPro"/>
</dbReference>
<evidence type="ECO:0000259" key="7">
    <source>
        <dbReference type="PROSITE" id="PS50227"/>
    </source>
</evidence>
<feature type="transmembrane region" description="Helical" evidence="6">
    <location>
        <begin position="724"/>
        <end position="745"/>
    </location>
</feature>
<comment type="subcellular location">
    <subcellularLocation>
        <location evidence="1">Membrane</location>
        <topology evidence="1">Multi-pass membrane protein</topology>
    </subcellularLocation>
</comment>
<dbReference type="InterPro" id="IPR001879">
    <property type="entry name" value="GPCR_2_extracellular_dom"/>
</dbReference>
<name>B3S6R4_TRIAD</name>
<dbReference type="PROSITE" id="PS50261">
    <property type="entry name" value="G_PROTEIN_RECEP_F2_4"/>
    <property type="match status" value="1"/>
</dbReference>
<dbReference type="InterPro" id="IPR000832">
    <property type="entry name" value="GPCR_2_secretin-like"/>
</dbReference>
<dbReference type="Proteomes" id="UP000009022">
    <property type="component" value="Unassembled WGS sequence"/>
</dbReference>
<dbReference type="InterPro" id="IPR017983">
    <property type="entry name" value="GPCR_2_secretin-like_CS"/>
</dbReference>
<evidence type="ECO:0000256" key="4">
    <source>
        <dbReference type="ARBA" id="ARBA00022989"/>
    </source>
</evidence>
<feature type="transmembrane region" description="Helical" evidence="6">
    <location>
        <begin position="645"/>
        <end position="671"/>
    </location>
</feature>
<evidence type="ECO:0008006" key="11">
    <source>
        <dbReference type="Google" id="ProtNLM"/>
    </source>
</evidence>
<dbReference type="PANTHER" id="PTHR12011">
    <property type="entry name" value="ADHESION G-PROTEIN COUPLED RECEPTOR"/>
    <property type="match status" value="1"/>
</dbReference>
<evidence type="ECO:0000256" key="6">
    <source>
        <dbReference type="SAM" id="Phobius"/>
    </source>
</evidence>
<accession>B3S6R4</accession>
<feature type="transmembrane region" description="Helical" evidence="6">
    <location>
        <begin position="607"/>
        <end position="633"/>
    </location>
</feature>
<feature type="domain" description="G-protein coupled receptors family 2 profile 2" evidence="8">
    <location>
        <begin position="501"/>
        <end position="746"/>
    </location>
</feature>
<dbReference type="PhylomeDB" id="B3S6R4"/>
<dbReference type="HOGENOM" id="CLU_418174_0_0_1"/>
<feature type="transmembrane region" description="Helical" evidence="6">
    <location>
        <begin position="699"/>
        <end position="718"/>
    </location>
</feature>
<evidence type="ECO:0000313" key="10">
    <source>
        <dbReference type="Proteomes" id="UP000009022"/>
    </source>
</evidence>
<dbReference type="OrthoDB" id="16753at2759"/>
<keyword evidence="5 6" id="KW-0472">Membrane</keyword>
<dbReference type="KEGG" id="tad:TRIADDRAFT_64227"/>
<dbReference type="RefSeq" id="XP_002115954.1">
    <property type="nucleotide sequence ID" value="XM_002115918.1"/>
</dbReference>
<keyword evidence="4 6" id="KW-1133">Transmembrane helix</keyword>
<dbReference type="PROSITE" id="PS50227">
    <property type="entry name" value="G_PROTEIN_RECEP_F2_3"/>
    <property type="match status" value="1"/>
</dbReference>
<organism evidence="9 10">
    <name type="scientific">Trichoplax adhaerens</name>
    <name type="common">Trichoplax reptans</name>
    <dbReference type="NCBI Taxonomy" id="10228"/>
    <lineage>
        <taxon>Eukaryota</taxon>
        <taxon>Metazoa</taxon>
        <taxon>Placozoa</taxon>
        <taxon>Uniplacotomia</taxon>
        <taxon>Trichoplacea</taxon>
        <taxon>Trichoplacidae</taxon>
        <taxon>Trichoplax</taxon>
    </lineage>
</organism>
<dbReference type="CTD" id="6757167"/>
<dbReference type="Pfam" id="PF00002">
    <property type="entry name" value="7tm_2"/>
    <property type="match status" value="1"/>
</dbReference>
<dbReference type="InterPro" id="IPR017981">
    <property type="entry name" value="GPCR_2-like_7TM"/>
</dbReference>
<evidence type="ECO:0000313" key="9">
    <source>
        <dbReference type="EMBL" id="EDV21806.1"/>
    </source>
</evidence>
<keyword evidence="2 6" id="KW-0812">Transmembrane</keyword>
<dbReference type="PANTHER" id="PTHR12011:SF347">
    <property type="entry name" value="FI21270P1-RELATED"/>
    <property type="match status" value="1"/>
</dbReference>
<evidence type="ECO:0000256" key="2">
    <source>
        <dbReference type="ARBA" id="ARBA00022692"/>
    </source>
</evidence>
<keyword evidence="3" id="KW-0732">Signal</keyword>
<feature type="transmembrane region" description="Helical" evidence="6">
    <location>
        <begin position="538"/>
        <end position="555"/>
    </location>
</feature>
<protein>
    <recommendedName>
        <fullName evidence="11">G-protein coupled receptors family 2 profile 2 domain-containing protein</fullName>
    </recommendedName>
</protein>
<reference evidence="9 10" key="1">
    <citation type="journal article" date="2008" name="Nature">
        <title>The Trichoplax genome and the nature of placozoans.</title>
        <authorList>
            <person name="Srivastava M."/>
            <person name="Begovic E."/>
            <person name="Chapman J."/>
            <person name="Putnam N.H."/>
            <person name="Hellsten U."/>
            <person name="Kawashima T."/>
            <person name="Kuo A."/>
            <person name="Mitros T."/>
            <person name="Salamov A."/>
            <person name="Carpenter M.L."/>
            <person name="Signorovitch A.Y."/>
            <person name="Moreno M.A."/>
            <person name="Kamm K."/>
            <person name="Grimwood J."/>
            <person name="Schmutz J."/>
            <person name="Shapiro H."/>
            <person name="Grigoriev I.V."/>
            <person name="Buss L.W."/>
            <person name="Schierwater B."/>
            <person name="Dellaporta S.L."/>
            <person name="Rokhsar D.S."/>
        </authorList>
    </citation>
    <scope>NUCLEOTIDE SEQUENCE [LARGE SCALE GENOMIC DNA]</scope>
    <source>
        <strain evidence="9 10">Grell-BS-1999</strain>
    </source>
</reference>
<dbReference type="PRINTS" id="PR00249">
    <property type="entry name" value="GPCRSECRETIN"/>
</dbReference>
<dbReference type="GeneID" id="6757167"/>
<dbReference type="GO" id="GO:0004930">
    <property type="term" value="F:G protein-coupled receptor activity"/>
    <property type="evidence" value="ECO:0007669"/>
    <property type="project" value="InterPro"/>
</dbReference>
<dbReference type="AlphaFoldDB" id="B3S6R4"/>
<proteinExistence type="predicted"/>
<dbReference type="Gene3D" id="1.20.1070.10">
    <property type="entry name" value="Rhodopsin 7-helix transmembrane proteins"/>
    <property type="match status" value="1"/>
</dbReference>